<dbReference type="InterPro" id="IPR036523">
    <property type="entry name" value="SurE-like_sf"/>
</dbReference>
<protein>
    <recommendedName>
        <fullName evidence="2">Survival protein SurE-like phosphatase/nucleotidase domain-containing protein</fullName>
    </recommendedName>
</protein>
<dbReference type="PANTHER" id="PTHR47551:SF1">
    <property type="entry name" value="TUBULIN--TYROSINE LIGASE PBY1-RELATED"/>
    <property type="match status" value="1"/>
</dbReference>
<accession>A0ABR3F988</accession>
<evidence type="ECO:0000259" key="2">
    <source>
        <dbReference type="Pfam" id="PF01975"/>
    </source>
</evidence>
<dbReference type="InterPro" id="IPR002828">
    <property type="entry name" value="SurE-like_Pase/nucleotidase"/>
</dbReference>
<feature type="region of interest" description="Disordered" evidence="1">
    <location>
        <begin position="123"/>
        <end position="150"/>
    </location>
</feature>
<evidence type="ECO:0000313" key="4">
    <source>
        <dbReference type="Proteomes" id="UP001465976"/>
    </source>
</evidence>
<dbReference type="EMBL" id="JBAHYK010000711">
    <property type="protein sequence ID" value="KAL0571813.1"/>
    <property type="molecule type" value="Genomic_DNA"/>
</dbReference>
<dbReference type="Proteomes" id="UP001465976">
    <property type="component" value="Unassembled WGS sequence"/>
</dbReference>
<dbReference type="InterPro" id="IPR027746">
    <property type="entry name" value="TTL"/>
</dbReference>
<proteinExistence type="predicted"/>
<name>A0ABR3F988_9AGAR</name>
<dbReference type="PANTHER" id="PTHR47551">
    <property type="entry name" value="TUBULIN--TYROSINE LIGASE PBY1-RELATED"/>
    <property type="match status" value="1"/>
</dbReference>
<feature type="domain" description="Survival protein SurE-like phosphatase/nucleotidase" evidence="2">
    <location>
        <begin position="15"/>
        <end position="113"/>
    </location>
</feature>
<sequence>MNPPYVPTVRTSAAFALSSGTIGAALSSSLSQVRSIALSYGTVIHPTPEELFEPAHSLAINIISHLWENWGVDAGGLRQNEVDLYNVNIPLIMDLLTDDGLPIYWTTMWRRGYGRLFKQLPPPDSTSGEVIKVDPAGPDAATSAPKPVKDTSMPADGLAFKWSPSIEGLIKPPSSSLVVGSDGWAINKGAVSVTPLRASFAEPPQEIDEKDVDGRRWKMKL</sequence>
<comment type="caution">
    <text evidence="3">The sequence shown here is derived from an EMBL/GenBank/DDBJ whole genome shotgun (WGS) entry which is preliminary data.</text>
</comment>
<organism evidence="3 4">
    <name type="scientific">Marasmius crinis-equi</name>
    <dbReference type="NCBI Taxonomy" id="585013"/>
    <lineage>
        <taxon>Eukaryota</taxon>
        <taxon>Fungi</taxon>
        <taxon>Dikarya</taxon>
        <taxon>Basidiomycota</taxon>
        <taxon>Agaricomycotina</taxon>
        <taxon>Agaricomycetes</taxon>
        <taxon>Agaricomycetidae</taxon>
        <taxon>Agaricales</taxon>
        <taxon>Marasmiineae</taxon>
        <taxon>Marasmiaceae</taxon>
        <taxon>Marasmius</taxon>
    </lineage>
</organism>
<keyword evidence="4" id="KW-1185">Reference proteome</keyword>
<evidence type="ECO:0000313" key="3">
    <source>
        <dbReference type="EMBL" id="KAL0571813.1"/>
    </source>
</evidence>
<dbReference type="Pfam" id="PF01975">
    <property type="entry name" value="SurE"/>
    <property type="match status" value="1"/>
</dbReference>
<dbReference type="SUPFAM" id="SSF64167">
    <property type="entry name" value="SurE-like"/>
    <property type="match status" value="1"/>
</dbReference>
<gene>
    <name evidence="3" type="ORF">V5O48_010143</name>
</gene>
<reference evidence="3 4" key="1">
    <citation type="submission" date="2024-02" db="EMBL/GenBank/DDBJ databases">
        <title>A draft genome for the cacao thread blight pathogen Marasmius crinis-equi.</title>
        <authorList>
            <person name="Cohen S.P."/>
            <person name="Baruah I.K."/>
            <person name="Amoako-Attah I."/>
            <person name="Bukari Y."/>
            <person name="Meinhardt L.W."/>
            <person name="Bailey B.A."/>
        </authorList>
    </citation>
    <scope>NUCLEOTIDE SEQUENCE [LARGE SCALE GENOMIC DNA]</scope>
    <source>
        <strain evidence="3 4">GH-76</strain>
    </source>
</reference>
<evidence type="ECO:0000256" key="1">
    <source>
        <dbReference type="SAM" id="MobiDB-lite"/>
    </source>
</evidence>
<dbReference type="Gene3D" id="3.40.1210.10">
    <property type="entry name" value="Survival protein SurE-like phosphatase/nucleotidase"/>
    <property type="match status" value="1"/>
</dbReference>